<evidence type="ECO:0000313" key="2">
    <source>
        <dbReference type="EMBL" id="EEC78977.1"/>
    </source>
</evidence>
<dbReference type="AlphaFoldDB" id="B8AWL6"/>
<dbReference type="HOGENOM" id="CLU_1963242_0_0_1"/>
<protein>
    <submittedName>
        <fullName evidence="2">Uncharacterized protein</fullName>
    </submittedName>
</protein>
<gene>
    <name evidence="2" type="ORF">OsI_19458</name>
</gene>
<dbReference type="Proteomes" id="UP000007015">
    <property type="component" value="Chromosome 5"/>
</dbReference>
<accession>B8AWL6</accession>
<name>B8AWL6_ORYSI</name>
<reference evidence="2 3" key="1">
    <citation type="journal article" date="2005" name="PLoS Biol.">
        <title>The genomes of Oryza sativa: a history of duplications.</title>
        <authorList>
            <person name="Yu J."/>
            <person name="Wang J."/>
            <person name="Lin W."/>
            <person name="Li S."/>
            <person name="Li H."/>
            <person name="Zhou J."/>
            <person name="Ni P."/>
            <person name="Dong W."/>
            <person name="Hu S."/>
            <person name="Zeng C."/>
            <person name="Zhang J."/>
            <person name="Zhang Y."/>
            <person name="Li R."/>
            <person name="Xu Z."/>
            <person name="Li S."/>
            <person name="Li X."/>
            <person name="Zheng H."/>
            <person name="Cong L."/>
            <person name="Lin L."/>
            <person name="Yin J."/>
            <person name="Geng J."/>
            <person name="Li G."/>
            <person name="Shi J."/>
            <person name="Liu J."/>
            <person name="Lv H."/>
            <person name="Li J."/>
            <person name="Wang J."/>
            <person name="Deng Y."/>
            <person name="Ran L."/>
            <person name="Shi X."/>
            <person name="Wang X."/>
            <person name="Wu Q."/>
            <person name="Li C."/>
            <person name="Ren X."/>
            <person name="Wang J."/>
            <person name="Wang X."/>
            <person name="Li D."/>
            <person name="Liu D."/>
            <person name="Zhang X."/>
            <person name="Ji Z."/>
            <person name="Zhao W."/>
            <person name="Sun Y."/>
            <person name="Zhang Z."/>
            <person name="Bao J."/>
            <person name="Han Y."/>
            <person name="Dong L."/>
            <person name="Ji J."/>
            <person name="Chen P."/>
            <person name="Wu S."/>
            <person name="Liu J."/>
            <person name="Xiao Y."/>
            <person name="Bu D."/>
            <person name="Tan J."/>
            <person name="Yang L."/>
            <person name="Ye C."/>
            <person name="Zhang J."/>
            <person name="Xu J."/>
            <person name="Zhou Y."/>
            <person name="Yu Y."/>
            <person name="Zhang B."/>
            <person name="Zhuang S."/>
            <person name="Wei H."/>
            <person name="Liu B."/>
            <person name="Lei M."/>
            <person name="Yu H."/>
            <person name="Li Y."/>
            <person name="Xu H."/>
            <person name="Wei S."/>
            <person name="He X."/>
            <person name="Fang L."/>
            <person name="Zhang Z."/>
            <person name="Zhang Y."/>
            <person name="Huang X."/>
            <person name="Su Z."/>
            <person name="Tong W."/>
            <person name="Li J."/>
            <person name="Tong Z."/>
            <person name="Li S."/>
            <person name="Ye J."/>
            <person name="Wang L."/>
            <person name="Fang L."/>
            <person name="Lei T."/>
            <person name="Chen C."/>
            <person name="Chen H."/>
            <person name="Xu Z."/>
            <person name="Li H."/>
            <person name="Huang H."/>
            <person name="Zhang F."/>
            <person name="Xu H."/>
            <person name="Li N."/>
            <person name="Zhao C."/>
            <person name="Li S."/>
            <person name="Dong L."/>
            <person name="Huang Y."/>
            <person name="Li L."/>
            <person name="Xi Y."/>
            <person name="Qi Q."/>
            <person name="Li W."/>
            <person name="Zhang B."/>
            <person name="Hu W."/>
            <person name="Zhang Y."/>
            <person name="Tian X."/>
            <person name="Jiao Y."/>
            <person name="Liang X."/>
            <person name="Jin J."/>
            <person name="Gao L."/>
            <person name="Zheng W."/>
            <person name="Hao B."/>
            <person name="Liu S."/>
            <person name="Wang W."/>
            <person name="Yuan L."/>
            <person name="Cao M."/>
            <person name="McDermott J."/>
            <person name="Samudrala R."/>
            <person name="Wang J."/>
            <person name="Wong G.K."/>
            <person name="Yang H."/>
        </authorList>
    </citation>
    <scope>NUCLEOTIDE SEQUENCE [LARGE SCALE GENOMIC DNA]</scope>
    <source>
        <strain evidence="3">cv. 93-11</strain>
    </source>
</reference>
<proteinExistence type="predicted"/>
<feature type="chain" id="PRO_5002867962" evidence="1">
    <location>
        <begin position="19"/>
        <end position="128"/>
    </location>
</feature>
<dbReference type="Gramene" id="BGIOSGA019616-TA">
    <property type="protein sequence ID" value="BGIOSGA019616-PA"/>
    <property type="gene ID" value="BGIOSGA019616"/>
</dbReference>
<evidence type="ECO:0000313" key="3">
    <source>
        <dbReference type="Proteomes" id="UP000007015"/>
    </source>
</evidence>
<evidence type="ECO:0000256" key="1">
    <source>
        <dbReference type="SAM" id="SignalP"/>
    </source>
</evidence>
<organism evidence="2 3">
    <name type="scientific">Oryza sativa subsp. indica</name>
    <name type="common">Rice</name>
    <dbReference type="NCBI Taxonomy" id="39946"/>
    <lineage>
        <taxon>Eukaryota</taxon>
        <taxon>Viridiplantae</taxon>
        <taxon>Streptophyta</taxon>
        <taxon>Embryophyta</taxon>
        <taxon>Tracheophyta</taxon>
        <taxon>Spermatophyta</taxon>
        <taxon>Magnoliopsida</taxon>
        <taxon>Liliopsida</taxon>
        <taxon>Poales</taxon>
        <taxon>Poaceae</taxon>
        <taxon>BOP clade</taxon>
        <taxon>Oryzoideae</taxon>
        <taxon>Oryzeae</taxon>
        <taxon>Oryzinae</taxon>
        <taxon>Oryza</taxon>
        <taxon>Oryza sativa</taxon>
    </lineage>
</organism>
<dbReference type="EMBL" id="CM000130">
    <property type="protein sequence ID" value="EEC78977.1"/>
    <property type="molecule type" value="Genomic_DNA"/>
</dbReference>
<keyword evidence="3" id="KW-1185">Reference proteome</keyword>
<feature type="signal peptide" evidence="1">
    <location>
        <begin position="1"/>
        <end position="18"/>
    </location>
</feature>
<sequence>MSALVFPAAGGGVLPAVALLTGVAPGGGLQMAGGGVLTGVLPAGAVPTSGAPGGRLQMAAGGLQSGALLTGGVPGGGLQAGFPTNGATPGTGSVGAGDLLLTGGVLAVTSAVASETVSLMKIADSSNC</sequence>
<keyword evidence="1" id="KW-0732">Signal</keyword>